<accession>A0A7S2TCF4</accession>
<organism evidence="1">
    <name type="scientific">Prorocentrum micans</name>
    <name type="common">Red tide dinoflagellate</name>
    <dbReference type="NCBI Taxonomy" id="2945"/>
    <lineage>
        <taxon>Eukaryota</taxon>
        <taxon>Sar</taxon>
        <taxon>Alveolata</taxon>
        <taxon>Dinophyceae</taxon>
        <taxon>Prorocentrales</taxon>
        <taxon>Prorocentraceae</taxon>
        <taxon>Prorocentrum</taxon>
    </lineage>
</organism>
<reference evidence="1" key="1">
    <citation type="submission" date="2021-01" db="EMBL/GenBank/DDBJ databases">
        <authorList>
            <person name="Corre E."/>
            <person name="Pelletier E."/>
            <person name="Niang G."/>
            <person name="Scheremetjew M."/>
            <person name="Finn R."/>
            <person name="Kale V."/>
            <person name="Holt S."/>
            <person name="Cochrane G."/>
            <person name="Meng A."/>
            <person name="Brown T."/>
            <person name="Cohen L."/>
        </authorList>
    </citation>
    <scope>NUCLEOTIDE SEQUENCE</scope>
    <source>
        <strain evidence="1">CCCM 845</strain>
    </source>
</reference>
<protein>
    <submittedName>
        <fullName evidence="1">Uncharacterized protein</fullName>
    </submittedName>
</protein>
<gene>
    <name evidence="1" type="ORF">PMIC02512_LOCUS2540</name>
</gene>
<sequence>MLCNSQSICLASNQYASSRLAHVTFETELCHNKSSPNTLHCSAKAHLTWAVSNCREAVHFSPLAARKQFTRLWAEAATRSTGRLYRVILSQNGYGPPPLRNGMTV</sequence>
<dbReference type="EMBL" id="HBHN01009296">
    <property type="protein sequence ID" value="CAD9725275.1"/>
    <property type="molecule type" value="Transcribed_RNA"/>
</dbReference>
<dbReference type="AlphaFoldDB" id="A0A7S2TCF4"/>
<proteinExistence type="predicted"/>
<evidence type="ECO:0000313" key="1">
    <source>
        <dbReference type="EMBL" id="CAD9725275.1"/>
    </source>
</evidence>
<name>A0A7S2TCF4_PROMC</name>